<evidence type="ECO:0000256" key="1">
    <source>
        <dbReference type="ARBA" id="ARBA00004651"/>
    </source>
</evidence>
<organism evidence="10 11">
    <name type="scientific">Alkalihalobacillus trypoxylicola</name>
    <dbReference type="NCBI Taxonomy" id="519424"/>
    <lineage>
        <taxon>Bacteria</taxon>
        <taxon>Bacillati</taxon>
        <taxon>Bacillota</taxon>
        <taxon>Bacilli</taxon>
        <taxon>Bacillales</taxon>
        <taxon>Bacillaceae</taxon>
        <taxon>Alkalihalobacillus</taxon>
    </lineage>
</organism>
<protein>
    <submittedName>
        <fullName evidence="10">Cation:proton antiporter</fullName>
    </submittedName>
</protein>
<keyword evidence="7 8" id="KW-0472">Membrane</keyword>
<dbReference type="Pfam" id="PF04066">
    <property type="entry name" value="MrpF_PhaF"/>
    <property type="match status" value="1"/>
</dbReference>
<comment type="caution">
    <text evidence="10">The sequence shown here is derived from an EMBL/GenBank/DDBJ whole genome shotgun (WGS) entry which is preliminary data.</text>
</comment>
<reference evidence="10" key="1">
    <citation type="submission" date="2016-02" db="EMBL/GenBank/DDBJ databases">
        <title>Genome sequence of Bacillus trypoxylicola KCTC 13244(T).</title>
        <authorList>
            <person name="Jeong H."/>
            <person name="Park S.-H."/>
            <person name="Choi S.-K."/>
        </authorList>
    </citation>
    <scope>NUCLEOTIDE SEQUENCE [LARGE SCALE GENOMIC DNA]</scope>
    <source>
        <strain evidence="10">KCTC 13244</strain>
    </source>
</reference>
<dbReference type="InterPro" id="IPR007208">
    <property type="entry name" value="MrpF/PhaF-like"/>
</dbReference>
<dbReference type="PIRSF" id="PIRSF028784">
    <property type="entry name" value="MrpF"/>
    <property type="match status" value="1"/>
</dbReference>
<dbReference type="GO" id="GO:0005886">
    <property type="term" value="C:plasma membrane"/>
    <property type="evidence" value="ECO:0007669"/>
    <property type="project" value="UniProtKB-SubCell"/>
</dbReference>
<evidence type="ECO:0000256" key="4">
    <source>
        <dbReference type="ARBA" id="ARBA00022475"/>
    </source>
</evidence>
<dbReference type="NCBIfam" id="NF009248">
    <property type="entry name" value="PRK12600.1"/>
    <property type="match status" value="1"/>
</dbReference>
<dbReference type="GO" id="GO:0015385">
    <property type="term" value="F:sodium:proton antiporter activity"/>
    <property type="evidence" value="ECO:0007669"/>
    <property type="project" value="TreeGrafter"/>
</dbReference>
<dbReference type="AlphaFoldDB" id="A0A162E7V2"/>
<comment type="similarity">
    <text evidence="2 8">Belongs to the CPA3 antiporters (TC 2.A.63) subunit F family.</text>
</comment>
<dbReference type="OrthoDB" id="9799958at2"/>
<keyword evidence="5 9" id="KW-0812">Transmembrane</keyword>
<keyword evidence="11" id="KW-1185">Reference proteome</keyword>
<keyword evidence="6 9" id="KW-1133">Transmembrane helix</keyword>
<comment type="subcellular location">
    <subcellularLocation>
        <location evidence="1 8">Cell membrane</location>
        <topology evidence="1 8">Multi-pass membrane protein</topology>
    </subcellularLocation>
</comment>
<evidence type="ECO:0000256" key="5">
    <source>
        <dbReference type="ARBA" id="ARBA00022692"/>
    </source>
</evidence>
<feature type="transmembrane region" description="Helical" evidence="9">
    <location>
        <begin position="6"/>
        <end position="27"/>
    </location>
</feature>
<dbReference type="STRING" id="519424.AZF04_04240"/>
<dbReference type="EMBL" id="LTAO01000012">
    <property type="protein sequence ID" value="KYG31991.1"/>
    <property type="molecule type" value="Genomic_DNA"/>
</dbReference>
<accession>A0A162E7V2</accession>
<feature type="transmembrane region" description="Helical" evidence="9">
    <location>
        <begin position="67"/>
        <end position="87"/>
    </location>
</feature>
<evidence type="ECO:0000256" key="2">
    <source>
        <dbReference type="ARBA" id="ARBA00009212"/>
    </source>
</evidence>
<dbReference type="PANTHER" id="PTHR34702:SF1">
    <property type="entry name" value="NA(+)_H(+) ANTIPORTER SUBUNIT F"/>
    <property type="match status" value="1"/>
</dbReference>
<evidence type="ECO:0000256" key="9">
    <source>
        <dbReference type="SAM" id="Phobius"/>
    </source>
</evidence>
<name>A0A162E7V2_9BACI</name>
<evidence type="ECO:0000313" key="10">
    <source>
        <dbReference type="EMBL" id="KYG31991.1"/>
    </source>
</evidence>
<keyword evidence="4 8" id="KW-1003">Cell membrane</keyword>
<proteinExistence type="inferred from homology"/>
<keyword evidence="3 8" id="KW-0813">Transport</keyword>
<evidence type="ECO:0000256" key="6">
    <source>
        <dbReference type="ARBA" id="ARBA00022989"/>
    </source>
</evidence>
<dbReference type="PANTHER" id="PTHR34702">
    <property type="entry name" value="NA(+)/H(+) ANTIPORTER SUBUNIT F1"/>
    <property type="match status" value="1"/>
</dbReference>
<evidence type="ECO:0000256" key="8">
    <source>
        <dbReference type="PIRNR" id="PIRNR028784"/>
    </source>
</evidence>
<dbReference type="Proteomes" id="UP000075806">
    <property type="component" value="Unassembled WGS sequence"/>
</dbReference>
<evidence type="ECO:0000256" key="3">
    <source>
        <dbReference type="ARBA" id="ARBA00022448"/>
    </source>
</evidence>
<gene>
    <name evidence="10" type="ORF">AZF04_04240</name>
</gene>
<dbReference type="RefSeq" id="WP_045486102.1">
    <property type="nucleotide sequence ID" value="NZ_LTAO01000012.1"/>
</dbReference>
<evidence type="ECO:0000256" key="7">
    <source>
        <dbReference type="ARBA" id="ARBA00023136"/>
    </source>
</evidence>
<sequence length="99" mass="10746">MIIQSTLDYFLYFGAAVISLGLVGGIYRIIKGPSPADRLMALDTIGINLISLTALTCMILRTSAFLTVILLVGALAFIGTVSFAKFIERGVVLERKRNH</sequence>
<keyword evidence="8" id="KW-0406">Ion transport</keyword>
<keyword evidence="8" id="KW-0050">Antiport</keyword>
<evidence type="ECO:0000313" key="11">
    <source>
        <dbReference type="Proteomes" id="UP000075806"/>
    </source>
</evidence>